<evidence type="ECO:0000313" key="3">
    <source>
        <dbReference type="Proteomes" id="UP001152622"/>
    </source>
</evidence>
<dbReference type="Proteomes" id="UP001152622">
    <property type="component" value="Chromosome 2"/>
</dbReference>
<accession>A0A9Q1G2A2</accession>
<comment type="caution">
    <text evidence="2">The sequence shown here is derived from an EMBL/GenBank/DDBJ whole genome shotgun (WGS) entry which is preliminary data.</text>
</comment>
<evidence type="ECO:0000313" key="2">
    <source>
        <dbReference type="EMBL" id="KAJ8374153.1"/>
    </source>
</evidence>
<proteinExistence type="predicted"/>
<feature type="compositionally biased region" description="Polar residues" evidence="1">
    <location>
        <begin position="123"/>
        <end position="140"/>
    </location>
</feature>
<feature type="region of interest" description="Disordered" evidence="1">
    <location>
        <begin position="111"/>
        <end position="171"/>
    </location>
</feature>
<gene>
    <name evidence="2" type="ORF">SKAU_G00047330</name>
</gene>
<organism evidence="2 3">
    <name type="scientific">Synaphobranchus kaupii</name>
    <name type="common">Kaup's arrowtooth eel</name>
    <dbReference type="NCBI Taxonomy" id="118154"/>
    <lineage>
        <taxon>Eukaryota</taxon>
        <taxon>Metazoa</taxon>
        <taxon>Chordata</taxon>
        <taxon>Craniata</taxon>
        <taxon>Vertebrata</taxon>
        <taxon>Euteleostomi</taxon>
        <taxon>Actinopterygii</taxon>
        <taxon>Neopterygii</taxon>
        <taxon>Teleostei</taxon>
        <taxon>Anguilliformes</taxon>
        <taxon>Synaphobranchidae</taxon>
        <taxon>Synaphobranchus</taxon>
    </lineage>
</organism>
<dbReference type="AlphaFoldDB" id="A0A9Q1G2A2"/>
<reference evidence="2" key="1">
    <citation type="journal article" date="2023" name="Science">
        <title>Genome structures resolve the early diversification of teleost fishes.</title>
        <authorList>
            <person name="Parey E."/>
            <person name="Louis A."/>
            <person name="Montfort J."/>
            <person name="Bouchez O."/>
            <person name="Roques C."/>
            <person name="Iampietro C."/>
            <person name="Lluch J."/>
            <person name="Castinel A."/>
            <person name="Donnadieu C."/>
            <person name="Desvignes T."/>
            <person name="Floi Bucao C."/>
            <person name="Jouanno E."/>
            <person name="Wen M."/>
            <person name="Mejri S."/>
            <person name="Dirks R."/>
            <person name="Jansen H."/>
            <person name="Henkel C."/>
            <person name="Chen W.J."/>
            <person name="Zahm M."/>
            <person name="Cabau C."/>
            <person name="Klopp C."/>
            <person name="Thompson A.W."/>
            <person name="Robinson-Rechavi M."/>
            <person name="Braasch I."/>
            <person name="Lecointre G."/>
            <person name="Bobe J."/>
            <person name="Postlethwait J.H."/>
            <person name="Berthelot C."/>
            <person name="Roest Crollius H."/>
            <person name="Guiguen Y."/>
        </authorList>
    </citation>
    <scope>NUCLEOTIDE SEQUENCE</scope>
    <source>
        <strain evidence="2">WJC10195</strain>
    </source>
</reference>
<sequence length="213" mass="23319">MTLEEGCVRSRSLACVLLSVTPISAKPGHRRAQEHAWIWDRTSSRLKAPTENAAASSHSTKADYSHLRIGAASVCPNRKPAGGFRSARRSFRKDETWLRLQCGAVSTPGSLFKFSDRGRGPGQPSSFRTPRQVTAQQPSVAVSAAGPEDGCLQTEDTKTKHRSANKIPHQVKGDRRHAFLKVTHLYDKHQAEGLERISASGLAARPLQLPHDL</sequence>
<protein>
    <submittedName>
        <fullName evidence="2">Uncharacterized protein</fullName>
    </submittedName>
</protein>
<name>A0A9Q1G2A2_SYNKA</name>
<dbReference type="EMBL" id="JAINUF010000002">
    <property type="protein sequence ID" value="KAJ8374153.1"/>
    <property type="molecule type" value="Genomic_DNA"/>
</dbReference>
<evidence type="ECO:0000256" key="1">
    <source>
        <dbReference type="SAM" id="MobiDB-lite"/>
    </source>
</evidence>
<keyword evidence="3" id="KW-1185">Reference proteome</keyword>